<sequence length="609" mass="65783">MGKKKGIASFGATASAPKASLDWTASTISKREENKMRSLGLISSAESDFVHPGSVSRPKPPKGFTVMFVAFLQRGLSLPAHEFLRCLLFSYGIQLWQLTPNSILHLSIFITVCEAFLGIDPHWGLWRKIVYVKHHSGNDGPHVVDGVGFIASSIALCYPPTPESGAAPEDDDASEETEDDRNVLEDSDASGDEAPEDDALIKSKHRRKINEDLMTTAESSPSGRDDDDADAIPSPAPSRETSAPQVTKGPSRLFAEEDDLELFSSEEDDDVPLSKRAKIISDKAESAKESMPSTAESDHTATPPPRTTVAKVKASSVNPSASASPPPSSSDHVRWHALATARTCAGVLRPLPEGPGPTSSGSLPALRVARRCSPVGFGRQHILARPVGHSTTTASTSAAEMANALVTYEELPEEHKKKYDEIKAAFESDLIGSFEKTRTHGIRWKGFSPEGVLDEVDLSTPSEERTRALRQEVNYMVAHSLHRHSESLVNAFERIAVRVVEEIMKHQYSPSGPALGTHQGEIPFQTRPPLPFALAAPEPPGSPAYVVYKIGGDPGDCQFLQEPPKEIPHGYVCTYVLDCNNLARTNQIATHSGTNQIATRGISGADADK</sequence>
<evidence type="ECO:0000259" key="2">
    <source>
        <dbReference type="Pfam" id="PF04195"/>
    </source>
</evidence>
<evidence type="ECO:0000313" key="4">
    <source>
        <dbReference type="Proteomes" id="UP001231189"/>
    </source>
</evidence>
<organism evidence="3 4">
    <name type="scientific">Lolium multiflorum</name>
    <name type="common">Italian ryegrass</name>
    <name type="synonym">Lolium perenne subsp. multiflorum</name>
    <dbReference type="NCBI Taxonomy" id="4521"/>
    <lineage>
        <taxon>Eukaryota</taxon>
        <taxon>Viridiplantae</taxon>
        <taxon>Streptophyta</taxon>
        <taxon>Embryophyta</taxon>
        <taxon>Tracheophyta</taxon>
        <taxon>Spermatophyta</taxon>
        <taxon>Magnoliopsida</taxon>
        <taxon>Liliopsida</taxon>
        <taxon>Poales</taxon>
        <taxon>Poaceae</taxon>
        <taxon>BOP clade</taxon>
        <taxon>Pooideae</taxon>
        <taxon>Poodae</taxon>
        <taxon>Poeae</taxon>
        <taxon>Poeae Chloroplast Group 2 (Poeae type)</taxon>
        <taxon>Loliodinae</taxon>
        <taxon>Loliinae</taxon>
        <taxon>Lolium</taxon>
    </lineage>
</organism>
<dbReference type="PANTHER" id="PTHR33026">
    <property type="entry name" value="OS06G0360600 PROTEIN"/>
    <property type="match status" value="1"/>
</dbReference>
<evidence type="ECO:0000256" key="1">
    <source>
        <dbReference type="SAM" id="MobiDB-lite"/>
    </source>
</evidence>
<protein>
    <recommendedName>
        <fullName evidence="2">Transposase (putative) gypsy type domain-containing protein</fullName>
    </recommendedName>
</protein>
<accession>A0AAD8W4S7</accession>
<dbReference type="EMBL" id="JAUUTY010000004">
    <property type="protein sequence ID" value="KAK1641990.1"/>
    <property type="molecule type" value="Genomic_DNA"/>
</dbReference>
<name>A0AAD8W4S7_LOLMU</name>
<feature type="compositionally biased region" description="Acidic residues" evidence="1">
    <location>
        <begin position="256"/>
        <end position="271"/>
    </location>
</feature>
<dbReference type="PANTHER" id="PTHR33026:SF7">
    <property type="entry name" value="OS03G0100275 PROTEIN"/>
    <property type="match status" value="1"/>
</dbReference>
<evidence type="ECO:0000313" key="3">
    <source>
        <dbReference type="EMBL" id="KAK1641990.1"/>
    </source>
</evidence>
<feature type="compositionally biased region" description="Acidic residues" evidence="1">
    <location>
        <begin position="168"/>
        <end position="198"/>
    </location>
</feature>
<proteinExistence type="predicted"/>
<dbReference type="Pfam" id="PF04195">
    <property type="entry name" value="Transposase_28"/>
    <property type="match status" value="1"/>
</dbReference>
<gene>
    <name evidence="3" type="ORF">QYE76_059795</name>
</gene>
<feature type="domain" description="Transposase (putative) gypsy type" evidence="2">
    <location>
        <begin position="66"/>
        <end position="131"/>
    </location>
</feature>
<reference evidence="3" key="1">
    <citation type="submission" date="2023-07" db="EMBL/GenBank/DDBJ databases">
        <title>A chromosome-level genome assembly of Lolium multiflorum.</title>
        <authorList>
            <person name="Chen Y."/>
            <person name="Copetti D."/>
            <person name="Kolliker R."/>
            <person name="Studer B."/>
        </authorList>
    </citation>
    <scope>NUCLEOTIDE SEQUENCE</scope>
    <source>
        <strain evidence="3">02402/16</strain>
        <tissue evidence="3">Leaf</tissue>
    </source>
</reference>
<feature type="compositionally biased region" description="Basic and acidic residues" evidence="1">
    <location>
        <begin position="279"/>
        <end position="288"/>
    </location>
</feature>
<feature type="region of interest" description="Disordered" evidence="1">
    <location>
        <begin position="160"/>
        <end position="332"/>
    </location>
</feature>
<keyword evidence="4" id="KW-1185">Reference proteome</keyword>
<dbReference type="InterPro" id="IPR007321">
    <property type="entry name" value="Transposase_28"/>
</dbReference>
<feature type="compositionally biased region" description="Low complexity" evidence="1">
    <location>
        <begin position="309"/>
        <end position="323"/>
    </location>
</feature>
<dbReference type="AlphaFoldDB" id="A0AAD8W4S7"/>
<comment type="caution">
    <text evidence="3">The sequence shown here is derived from an EMBL/GenBank/DDBJ whole genome shotgun (WGS) entry which is preliminary data.</text>
</comment>
<dbReference type="Proteomes" id="UP001231189">
    <property type="component" value="Unassembled WGS sequence"/>
</dbReference>